<dbReference type="InterPro" id="IPR003833">
    <property type="entry name" value="CT_C_D"/>
</dbReference>
<dbReference type="NCBIfam" id="TIGR00370">
    <property type="entry name" value="5-oxoprolinase subunit PxpB"/>
    <property type="match status" value="1"/>
</dbReference>
<accession>E3CXI2</accession>
<dbReference type="GO" id="GO:0016787">
    <property type="term" value="F:hydrolase activity"/>
    <property type="evidence" value="ECO:0007669"/>
    <property type="project" value="UniProtKB-KW"/>
</dbReference>
<evidence type="ECO:0000313" key="5">
    <source>
        <dbReference type="EMBL" id="EFQ23548.1"/>
    </source>
</evidence>
<feature type="domain" description="Carboxyltransferase" evidence="4">
    <location>
        <begin position="7"/>
        <end position="208"/>
    </location>
</feature>
<dbReference type="PANTHER" id="PTHR34698">
    <property type="entry name" value="5-OXOPROLINASE SUBUNIT B"/>
    <property type="match status" value="1"/>
</dbReference>
<gene>
    <name evidence="5" type="ORF">Apau_1122</name>
</gene>
<organism evidence="5 6">
    <name type="scientific">Aminomonas paucivorans DSM 12260</name>
    <dbReference type="NCBI Taxonomy" id="584708"/>
    <lineage>
        <taxon>Bacteria</taxon>
        <taxon>Thermotogati</taxon>
        <taxon>Synergistota</taxon>
        <taxon>Synergistia</taxon>
        <taxon>Synergistales</taxon>
        <taxon>Synergistaceae</taxon>
        <taxon>Aminomonas</taxon>
    </lineage>
</organism>
<dbReference type="EMBL" id="CM001022">
    <property type="protein sequence ID" value="EFQ23548.1"/>
    <property type="molecule type" value="Genomic_DNA"/>
</dbReference>
<name>E3CXI2_9BACT</name>
<dbReference type="eggNOG" id="COG2049">
    <property type="taxonomic scope" value="Bacteria"/>
</dbReference>
<dbReference type="Pfam" id="PF02682">
    <property type="entry name" value="CT_C_D"/>
    <property type="match status" value="1"/>
</dbReference>
<dbReference type="SMART" id="SM00796">
    <property type="entry name" value="AHS1"/>
    <property type="match status" value="1"/>
</dbReference>
<protein>
    <submittedName>
        <fullName evidence="5">Allophanate hydrolase subunit 1</fullName>
    </submittedName>
</protein>
<keyword evidence="6" id="KW-1185">Reference proteome</keyword>
<dbReference type="GO" id="GO:0005524">
    <property type="term" value="F:ATP binding"/>
    <property type="evidence" value="ECO:0007669"/>
    <property type="project" value="UniProtKB-KW"/>
</dbReference>
<dbReference type="SUPFAM" id="SSF50891">
    <property type="entry name" value="Cyclophilin-like"/>
    <property type="match status" value="1"/>
</dbReference>
<keyword evidence="3" id="KW-0067">ATP-binding</keyword>
<dbReference type="STRING" id="584708.Apau_1122"/>
<evidence type="ECO:0000256" key="1">
    <source>
        <dbReference type="ARBA" id="ARBA00022741"/>
    </source>
</evidence>
<dbReference type="RefSeq" id="WP_006300743.1">
    <property type="nucleotide sequence ID" value="NZ_CM001022.1"/>
</dbReference>
<evidence type="ECO:0000256" key="3">
    <source>
        <dbReference type="ARBA" id="ARBA00022840"/>
    </source>
</evidence>
<dbReference type="PaxDb" id="584708-Apau_1122"/>
<dbReference type="Gene3D" id="2.40.100.10">
    <property type="entry name" value="Cyclophilin-like"/>
    <property type="match status" value="1"/>
</dbReference>
<dbReference type="AlphaFoldDB" id="E3CXI2"/>
<reference evidence="5 6" key="1">
    <citation type="journal article" date="2010" name="Stand. Genomic Sci.">
        <title>Non-contiguous finished genome sequence of Aminomonas paucivorans type strain (GLU-3).</title>
        <authorList>
            <person name="Pitluck S."/>
            <person name="Yasawong M."/>
            <person name="Held B."/>
            <person name="Lapidus A."/>
            <person name="Nolan M."/>
            <person name="Copeland A."/>
            <person name="Lucas S."/>
            <person name="Del Rio T.G."/>
            <person name="Tice H."/>
            <person name="Cheng J.F."/>
            <person name="Chertkov O."/>
            <person name="Goodwin L."/>
            <person name="Tapia R."/>
            <person name="Han C."/>
            <person name="Liolios K."/>
            <person name="Ivanova N."/>
            <person name="Mavromatis K."/>
            <person name="Ovchinnikova G."/>
            <person name="Pati A."/>
            <person name="Chen A."/>
            <person name="Palaniappan K."/>
            <person name="Land M."/>
            <person name="Hauser L."/>
            <person name="Chang Y.J."/>
            <person name="Jeffries C.D."/>
            <person name="Pukall R."/>
            <person name="Spring S."/>
            <person name="Rohde M."/>
            <person name="Sikorski J."/>
            <person name="Goker M."/>
            <person name="Woyke T."/>
            <person name="Bristow J."/>
            <person name="Eisen J.A."/>
            <person name="Markowitz V."/>
            <person name="Hugenholtz P."/>
            <person name="Kyrpides N.C."/>
            <person name="Klenk H.P."/>
        </authorList>
    </citation>
    <scope>NUCLEOTIDE SEQUENCE [LARGE SCALE GENOMIC DNA]</scope>
    <source>
        <strain evidence="5 6">DSM 12260</strain>
    </source>
</reference>
<dbReference type="SUPFAM" id="SSF160467">
    <property type="entry name" value="PH0987 N-terminal domain-like"/>
    <property type="match status" value="1"/>
</dbReference>
<dbReference type="Proteomes" id="UP000005096">
    <property type="component" value="Chromosome"/>
</dbReference>
<evidence type="ECO:0000256" key="2">
    <source>
        <dbReference type="ARBA" id="ARBA00022801"/>
    </source>
</evidence>
<keyword evidence="1" id="KW-0547">Nucleotide-binding</keyword>
<dbReference type="HOGENOM" id="CLU_020207_1_0_0"/>
<dbReference type="Gene3D" id="3.30.1360.40">
    <property type="match status" value="1"/>
</dbReference>
<dbReference type="InterPro" id="IPR010016">
    <property type="entry name" value="PxpB"/>
</dbReference>
<dbReference type="InterPro" id="IPR029000">
    <property type="entry name" value="Cyclophilin-like_dom_sf"/>
</dbReference>
<dbReference type="PANTHER" id="PTHR34698:SF2">
    <property type="entry name" value="5-OXOPROLINASE SUBUNIT B"/>
    <property type="match status" value="1"/>
</dbReference>
<keyword evidence="2 5" id="KW-0378">Hydrolase</keyword>
<proteinExistence type="predicted"/>
<sequence>MAIYETPKLLGAGEGCLVVEFADEIHRPSNARLQLLRRSLEDAPPAGLRECVPTYRSLAVYFDPLVCRREDLEDRIRGSLTEFRDEEEAERSVVVLPVCYGGEHGPDLANVATHTGLSQEEVIRRHTARDCYCFMLGFTPGFPYLGGMDESLATPRLANPRTVIPGGSVGIAGKQTGVYPMDSPGGWQLIGRTPLRLFDPNGTPPTLVDAGDWIRFQRVDEKTYVDLEAQVTSGAYRVTRIREGGSR</sequence>
<evidence type="ECO:0000313" key="6">
    <source>
        <dbReference type="Proteomes" id="UP000005096"/>
    </source>
</evidence>
<evidence type="ECO:0000259" key="4">
    <source>
        <dbReference type="SMART" id="SM00796"/>
    </source>
</evidence>